<accession>A0A1I1FQ44</accession>
<keyword evidence="2" id="KW-0012">Acyltransferase</keyword>
<dbReference type="AlphaFoldDB" id="A0A1I1FQ44"/>
<keyword evidence="1" id="KW-0808">Transferase</keyword>
<keyword evidence="4" id="KW-0645">Protease</keyword>
<dbReference type="RefSeq" id="WP_091528536.1">
    <property type="nucleotide sequence ID" value="NZ_FOLT01000002.1"/>
</dbReference>
<dbReference type="Proteomes" id="UP000199612">
    <property type="component" value="Unassembled WGS sequence"/>
</dbReference>
<evidence type="ECO:0000259" key="3">
    <source>
        <dbReference type="Pfam" id="PF04389"/>
    </source>
</evidence>
<dbReference type="OrthoDB" id="9789219at2"/>
<dbReference type="Gene3D" id="3.40.630.10">
    <property type="entry name" value="Zn peptidases"/>
    <property type="match status" value="1"/>
</dbReference>
<proteinExistence type="predicted"/>
<dbReference type="Gene3D" id="3.50.30.30">
    <property type="match status" value="1"/>
</dbReference>
<dbReference type="InterPro" id="IPR040234">
    <property type="entry name" value="QC/QCL"/>
</dbReference>
<keyword evidence="4" id="KW-0121">Carboxypeptidase</keyword>
<reference evidence="5" key="1">
    <citation type="submission" date="2016-10" db="EMBL/GenBank/DDBJ databases">
        <authorList>
            <person name="Varghese N."/>
            <person name="Submissions S."/>
        </authorList>
    </citation>
    <scope>NUCLEOTIDE SEQUENCE [LARGE SCALE GENOMIC DNA]</scope>
    <source>
        <strain evidence="5">DSM 23664</strain>
    </source>
</reference>
<dbReference type="GO" id="GO:0008270">
    <property type="term" value="F:zinc ion binding"/>
    <property type="evidence" value="ECO:0007669"/>
    <property type="project" value="TreeGrafter"/>
</dbReference>
<dbReference type="GO" id="GO:0016603">
    <property type="term" value="F:glutaminyl-peptide cyclotransferase activity"/>
    <property type="evidence" value="ECO:0007669"/>
    <property type="project" value="TreeGrafter"/>
</dbReference>
<evidence type="ECO:0000256" key="1">
    <source>
        <dbReference type="ARBA" id="ARBA00022679"/>
    </source>
</evidence>
<dbReference type="PANTHER" id="PTHR12283">
    <property type="entry name" value="GLUTAMINYL-PEPTIDE CYCLOTRANSFERASE"/>
    <property type="match status" value="1"/>
</dbReference>
<evidence type="ECO:0000313" key="5">
    <source>
        <dbReference type="Proteomes" id="UP000199612"/>
    </source>
</evidence>
<evidence type="ECO:0000313" key="4">
    <source>
        <dbReference type="EMBL" id="SFC01464.1"/>
    </source>
</evidence>
<sequence>MQNDALYINLNEILNYISIEVGERPTGSENNMKVERFVANYFKQQGFAVELQRFDSPDFKAEGAELTYKGESIPVKPSYYTKECNVTAAYVTVGTVGELKRSNMTGKVAVLHSDLTGEQLMPKSFPFYNPERHQEIIQLLEEKQPAAIITVTERDESVFEDGDFLIPSVYVKKNDGEILLESEGELHLVINAKKEESEGANVIARLNPEMKRRIVITAHMDTKMETPGALDNATGIAILLLLSRLIEPENIDFCLELLLLNGEDYYSIPGQRAYMDTYLKTPEDILCAINCDGVGLKDSPTTVMFMEDERQLDKQMKDRLQEDANLMVIDPWPMGDHMLFALEGVPVIAFTSKGIFQLLDTVIHTEKDTVDLIDPKKVIQVVRTLEEMVKNE</sequence>
<dbReference type="EMBL" id="FOLT01000002">
    <property type="protein sequence ID" value="SFC01464.1"/>
    <property type="molecule type" value="Genomic_DNA"/>
</dbReference>
<feature type="domain" description="Peptidase M28" evidence="3">
    <location>
        <begin position="201"/>
        <end position="386"/>
    </location>
</feature>
<dbReference type="InterPro" id="IPR007484">
    <property type="entry name" value="Peptidase_M28"/>
</dbReference>
<dbReference type="Pfam" id="PF04389">
    <property type="entry name" value="Peptidase_M28"/>
    <property type="match status" value="1"/>
</dbReference>
<evidence type="ECO:0000256" key="2">
    <source>
        <dbReference type="ARBA" id="ARBA00023315"/>
    </source>
</evidence>
<name>A0A1I1FQ44_9LACT</name>
<organism evidence="4 5">
    <name type="scientific">Alkalibacterium subtropicum</name>
    <dbReference type="NCBI Taxonomy" id="753702"/>
    <lineage>
        <taxon>Bacteria</taxon>
        <taxon>Bacillati</taxon>
        <taxon>Bacillota</taxon>
        <taxon>Bacilli</taxon>
        <taxon>Lactobacillales</taxon>
        <taxon>Carnobacteriaceae</taxon>
        <taxon>Alkalibacterium</taxon>
    </lineage>
</organism>
<dbReference type="STRING" id="753702.SAMN04488102_102200"/>
<gene>
    <name evidence="4" type="ORF">SAMN04488102_102200</name>
</gene>
<dbReference type="SUPFAM" id="SSF53187">
    <property type="entry name" value="Zn-dependent exopeptidases"/>
    <property type="match status" value="1"/>
</dbReference>
<protein>
    <submittedName>
        <fullName evidence="4">Zn-dependent amino-or carboxypeptidase, M28 family</fullName>
    </submittedName>
</protein>
<keyword evidence="4" id="KW-0378">Hydrolase</keyword>
<dbReference type="PANTHER" id="PTHR12283:SF6">
    <property type="entry name" value="GLUTAMINYL-PEPTIDE CYCLOTRANSFERASE-RELATED"/>
    <property type="match status" value="1"/>
</dbReference>
<keyword evidence="5" id="KW-1185">Reference proteome</keyword>
<dbReference type="GO" id="GO:0004180">
    <property type="term" value="F:carboxypeptidase activity"/>
    <property type="evidence" value="ECO:0007669"/>
    <property type="project" value="UniProtKB-KW"/>
</dbReference>